<dbReference type="PANTHER" id="PTHR34223">
    <property type="entry name" value="OS11G0201299 PROTEIN"/>
    <property type="match status" value="1"/>
</dbReference>
<feature type="domain" description="F-box" evidence="1">
    <location>
        <begin position="75"/>
        <end position="111"/>
    </location>
</feature>
<dbReference type="Gene3D" id="1.20.1280.50">
    <property type="match status" value="1"/>
</dbReference>
<comment type="caution">
    <text evidence="2">The sequence shown here is derived from an EMBL/GenBank/DDBJ whole genome shotgun (WGS) entry which is preliminary data.</text>
</comment>
<dbReference type="InterPro" id="IPR053197">
    <property type="entry name" value="F-box_SCFL_complex_component"/>
</dbReference>
<proteinExistence type="predicted"/>
<dbReference type="AlphaFoldDB" id="A0A811QDD2"/>
<dbReference type="PROSITE" id="PS50181">
    <property type="entry name" value="FBOX"/>
    <property type="match status" value="1"/>
</dbReference>
<dbReference type="InterPro" id="IPR001810">
    <property type="entry name" value="F-box_dom"/>
</dbReference>
<dbReference type="EMBL" id="CAJGYO010000009">
    <property type="protein sequence ID" value="CAD6253718.1"/>
    <property type="molecule type" value="Genomic_DNA"/>
</dbReference>
<evidence type="ECO:0000313" key="3">
    <source>
        <dbReference type="Proteomes" id="UP000604825"/>
    </source>
</evidence>
<protein>
    <recommendedName>
        <fullName evidence="1">F-box domain-containing protein</fullName>
    </recommendedName>
</protein>
<dbReference type="CDD" id="cd22160">
    <property type="entry name" value="F-box_AtFBL13-like"/>
    <property type="match status" value="1"/>
</dbReference>
<name>A0A811QDD2_9POAL</name>
<dbReference type="SUPFAM" id="SSF81383">
    <property type="entry name" value="F-box domain"/>
    <property type="match status" value="1"/>
</dbReference>
<evidence type="ECO:0000313" key="2">
    <source>
        <dbReference type="EMBL" id="CAD6253718.1"/>
    </source>
</evidence>
<dbReference type="InterPro" id="IPR036047">
    <property type="entry name" value="F-box-like_dom_sf"/>
</dbReference>
<accession>A0A811QDD2</accession>
<sequence>MPQFLFCSSPPFPFPVLPLPAALGSSSSQCEAAARSRDTTVAAGAGESIDARRLLDGMPPGQPAKRAVPPVAGGGGSIESLPDGVLEHILGFLPSAEAVQTSVLARRWRHLWKSATGLRIGCLLAEDPMSVEEHRSLVNHLLVLRQGSPLEACDFTIGDFSGGDDVRHVNLWFRQAVICRARMLRICMISSDSVKYLHINASVLSSDSRIHIYAPNLASLRLVYLRERTPMLYSMPSLVEAVVTIDEACTDHCNGANYETFDSCILEHSPVLEKLTLQLGPEMPQPKVEMKLCVSSTKRSAAISEYLKKVELKCEVVDDSVLKVLKFLSTYNIYSINVSKY</sequence>
<dbReference type="PANTHER" id="PTHR34223:SF107">
    <property type="entry name" value="F-BOX DOMAIN-CONTAINING PROTEIN"/>
    <property type="match status" value="1"/>
</dbReference>
<keyword evidence="3" id="KW-1185">Reference proteome</keyword>
<evidence type="ECO:0000259" key="1">
    <source>
        <dbReference type="PROSITE" id="PS50181"/>
    </source>
</evidence>
<dbReference type="OrthoDB" id="685981at2759"/>
<organism evidence="2 3">
    <name type="scientific">Miscanthus lutarioriparius</name>
    <dbReference type="NCBI Taxonomy" id="422564"/>
    <lineage>
        <taxon>Eukaryota</taxon>
        <taxon>Viridiplantae</taxon>
        <taxon>Streptophyta</taxon>
        <taxon>Embryophyta</taxon>
        <taxon>Tracheophyta</taxon>
        <taxon>Spermatophyta</taxon>
        <taxon>Magnoliopsida</taxon>
        <taxon>Liliopsida</taxon>
        <taxon>Poales</taxon>
        <taxon>Poaceae</taxon>
        <taxon>PACMAD clade</taxon>
        <taxon>Panicoideae</taxon>
        <taxon>Andropogonodae</taxon>
        <taxon>Andropogoneae</taxon>
        <taxon>Saccharinae</taxon>
        <taxon>Miscanthus</taxon>
    </lineage>
</organism>
<dbReference type="Pfam" id="PF00646">
    <property type="entry name" value="F-box"/>
    <property type="match status" value="1"/>
</dbReference>
<dbReference type="Proteomes" id="UP000604825">
    <property type="component" value="Unassembled WGS sequence"/>
</dbReference>
<reference evidence="2" key="1">
    <citation type="submission" date="2020-10" db="EMBL/GenBank/DDBJ databases">
        <authorList>
            <person name="Han B."/>
            <person name="Lu T."/>
            <person name="Zhao Q."/>
            <person name="Huang X."/>
            <person name="Zhao Y."/>
        </authorList>
    </citation>
    <scope>NUCLEOTIDE SEQUENCE</scope>
</reference>
<gene>
    <name evidence="2" type="ORF">NCGR_LOCUS37342</name>
</gene>
<dbReference type="InterPro" id="IPR053781">
    <property type="entry name" value="F-box_AtFBL13-like"/>
</dbReference>